<comment type="caution">
    <text evidence="1">The sequence shown here is derived from an EMBL/GenBank/DDBJ whole genome shotgun (WGS) entry which is preliminary data.</text>
</comment>
<dbReference type="EMBL" id="MU267206">
    <property type="protein sequence ID" value="KAH7917184.1"/>
    <property type="molecule type" value="Genomic_DNA"/>
</dbReference>
<reference evidence="1" key="1">
    <citation type="journal article" date="2021" name="New Phytol.">
        <title>Evolutionary innovations through gain and loss of genes in the ectomycorrhizal Boletales.</title>
        <authorList>
            <person name="Wu G."/>
            <person name="Miyauchi S."/>
            <person name="Morin E."/>
            <person name="Kuo A."/>
            <person name="Drula E."/>
            <person name="Varga T."/>
            <person name="Kohler A."/>
            <person name="Feng B."/>
            <person name="Cao Y."/>
            <person name="Lipzen A."/>
            <person name="Daum C."/>
            <person name="Hundley H."/>
            <person name="Pangilinan J."/>
            <person name="Johnson J."/>
            <person name="Barry K."/>
            <person name="LaButti K."/>
            <person name="Ng V."/>
            <person name="Ahrendt S."/>
            <person name="Min B."/>
            <person name="Choi I.G."/>
            <person name="Park H."/>
            <person name="Plett J.M."/>
            <person name="Magnuson J."/>
            <person name="Spatafora J.W."/>
            <person name="Nagy L.G."/>
            <person name="Henrissat B."/>
            <person name="Grigoriev I.V."/>
            <person name="Yang Z.L."/>
            <person name="Xu J."/>
            <person name="Martin F.M."/>
        </authorList>
    </citation>
    <scope>NUCLEOTIDE SEQUENCE</scope>
    <source>
        <strain evidence="1">KUC20120723A-06</strain>
    </source>
</reference>
<evidence type="ECO:0000313" key="1">
    <source>
        <dbReference type="EMBL" id="KAH7917184.1"/>
    </source>
</evidence>
<gene>
    <name evidence="1" type="ORF">BV22DRAFT_1042438</name>
</gene>
<accession>A0ACB8AVI4</accession>
<dbReference type="Proteomes" id="UP000790709">
    <property type="component" value="Unassembled WGS sequence"/>
</dbReference>
<proteinExistence type="predicted"/>
<name>A0ACB8AVI4_9AGAM</name>
<keyword evidence="2" id="KW-1185">Reference proteome</keyword>
<organism evidence="1 2">
    <name type="scientific">Leucogyrophana mollusca</name>
    <dbReference type="NCBI Taxonomy" id="85980"/>
    <lineage>
        <taxon>Eukaryota</taxon>
        <taxon>Fungi</taxon>
        <taxon>Dikarya</taxon>
        <taxon>Basidiomycota</taxon>
        <taxon>Agaricomycotina</taxon>
        <taxon>Agaricomycetes</taxon>
        <taxon>Agaricomycetidae</taxon>
        <taxon>Boletales</taxon>
        <taxon>Boletales incertae sedis</taxon>
        <taxon>Leucogyrophana</taxon>
    </lineage>
</organism>
<evidence type="ECO:0000313" key="2">
    <source>
        <dbReference type="Proteomes" id="UP000790709"/>
    </source>
</evidence>
<sequence length="60" mass="6857">MPRRLSCAQRSERIPHMEANERLFESKPDPVHVSSQYPPDSDHIMSSSSSVHVCLPRRAL</sequence>
<protein>
    <submittedName>
        <fullName evidence="1">Uncharacterized protein</fullName>
    </submittedName>
</protein>